<dbReference type="Proteomes" id="UP000285604">
    <property type="component" value="Unassembled WGS sequence"/>
</dbReference>
<proteinExistence type="predicted"/>
<comment type="caution">
    <text evidence="1">The sequence shown here is derived from an EMBL/GenBank/DDBJ whole genome shotgun (WGS) entry which is preliminary data.</text>
</comment>
<reference evidence="1 2" key="1">
    <citation type="submission" date="2018-08" db="EMBL/GenBank/DDBJ databases">
        <title>A genome reference for cultivated species of the human gut microbiota.</title>
        <authorList>
            <person name="Zou Y."/>
            <person name="Xue W."/>
            <person name="Luo G."/>
        </authorList>
    </citation>
    <scope>NUCLEOTIDE SEQUENCE [LARGE SCALE GENOMIC DNA]</scope>
    <source>
        <strain evidence="1 2">OF03-3</strain>
    </source>
</reference>
<name>A0AA92WDM8_9BACT</name>
<protein>
    <submittedName>
        <fullName evidence="1">Uncharacterized protein</fullName>
    </submittedName>
</protein>
<evidence type="ECO:0000313" key="2">
    <source>
        <dbReference type="Proteomes" id="UP000285604"/>
    </source>
</evidence>
<dbReference type="AlphaFoldDB" id="A0AA92WDM8"/>
<gene>
    <name evidence="1" type="ORF">DXA63_13180</name>
</gene>
<organism evidence="1 2">
    <name type="scientific">Segatella copri</name>
    <dbReference type="NCBI Taxonomy" id="165179"/>
    <lineage>
        <taxon>Bacteria</taxon>
        <taxon>Pseudomonadati</taxon>
        <taxon>Bacteroidota</taxon>
        <taxon>Bacteroidia</taxon>
        <taxon>Bacteroidales</taxon>
        <taxon>Prevotellaceae</taxon>
        <taxon>Segatella</taxon>
    </lineage>
</organism>
<sequence length="249" mass="28342">MDKNNIIILHSKKFKFNQNSNKMVELKKIQTMMVGIMFLLLGIATSCSDGDEAILPEQASAKMPATEVVVNKDSCMQLFSQILSKAVSQRQDVRMFLKTQALKKFDNDFNVFYPFVKNEKIGERTFKDVLSDYEKNEGDLDNIEKTVPLLNIHIPEIGDQKVERLNVADDEIPVLFGNKLYYEGNVVDSLGVDEVPGFNLFVVCESSTIREKNAFTRSISDCSIDGKYEYVDKTFNPKYVNLKSATYRV</sequence>
<dbReference type="EMBL" id="QSCI01000080">
    <property type="protein sequence ID" value="RGX91285.1"/>
    <property type="molecule type" value="Genomic_DNA"/>
</dbReference>
<accession>A0AA92WDM8</accession>
<evidence type="ECO:0000313" key="1">
    <source>
        <dbReference type="EMBL" id="RGX91285.1"/>
    </source>
</evidence>